<gene>
    <name evidence="1" type="ORF">BCR35DRAFT_300285</name>
</gene>
<accession>A0A1Y2G043</accession>
<name>A0A1Y2G043_9BASI</name>
<protein>
    <recommendedName>
        <fullName evidence="3">Transmembrane protein 135 N-terminal domain-containing protein</fullName>
    </recommendedName>
</protein>
<organism evidence="1 2">
    <name type="scientific">Leucosporidium creatinivorum</name>
    <dbReference type="NCBI Taxonomy" id="106004"/>
    <lineage>
        <taxon>Eukaryota</taxon>
        <taxon>Fungi</taxon>
        <taxon>Dikarya</taxon>
        <taxon>Basidiomycota</taxon>
        <taxon>Pucciniomycotina</taxon>
        <taxon>Microbotryomycetes</taxon>
        <taxon>Leucosporidiales</taxon>
        <taxon>Leucosporidium</taxon>
    </lineage>
</organism>
<dbReference type="InParanoid" id="A0A1Y2G043"/>
<dbReference type="EMBL" id="MCGR01000005">
    <property type="protein sequence ID" value="ORY89796.1"/>
    <property type="molecule type" value="Genomic_DNA"/>
</dbReference>
<dbReference type="PANTHER" id="PTHR12459:SF19">
    <property type="entry name" value="TRANSMEMBRANE PROTEIN 135 N-TERMINAL DOMAIN-CONTAINING PROTEIN"/>
    <property type="match status" value="1"/>
</dbReference>
<comment type="caution">
    <text evidence="1">The sequence shown here is derived from an EMBL/GenBank/DDBJ whole genome shotgun (WGS) entry which is preliminary data.</text>
</comment>
<dbReference type="AlphaFoldDB" id="A0A1Y2G043"/>
<dbReference type="InterPro" id="IPR026749">
    <property type="entry name" value="Tmem135"/>
</dbReference>
<evidence type="ECO:0000313" key="1">
    <source>
        <dbReference type="EMBL" id="ORY89796.1"/>
    </source>
</evidence>
<dbReference type="Proteomes" id="UP000193467">
    <property type="component" value="Unassembled WGS sequence"/>
</dbReference>
<evidence type="ECO:0000313" key="2">
    <source>
        <dbReference type="Proteomes" id="UP000193467"/>
    </source>
</evidence>
<proteinExistence type="predicted"/>
<dbReference type="OrthoDB" id="291792at2759"/>
<evidence type="ECO:0008006" key="3">
    <source>
        <dbReference type="Google" id="ProtNLM"/>
    </source>
</evidence>
<keyword evidence="2" id="KW-1185">Reference proteome</keyword>
<dbReference type="PANTHER" id="PTHR12459">
    <property type="entry name" value="TRANSMEMBRANE PROTEIN 135-RELATED"/>
    <property type="match status" value="1"/>
</dbReference>
<sequence length="545" mass="59443">MASAPGSSQACSTLSSAQLRALAFVATREEYGKLARVVDTLIGRTGRSLKLPRAPMIFGENQSNEEGGHAATVSRSSTRLFALIYSLAALYEFLLSLIRRKKFSTVLRSLSSLSALRLASAVSLYSTLYRLLLPSLSSFLPTLSPPASPSSSFPLSLTSLKRRTLNSNAVPPFLAGVAASPALLLEGRGQRRVTIALYAFTRAVHGLVGVAGTKGWISKAMREGRWWWGGHLIFAASNAILLHSFVYTPTTFPPTYSSFILRFSSAYLPSPSSSSSSRTTWPTPRALVDGIATSSRLHYPAFISPLLHPSSKKGFVVDVEGAGARALDAIRPVLDDRAHPGHSRLTCAFLHPEEVGCWEVFARFVKGEFKGASKFFGALAVLGTLTRWKKFLREPEEGIYRALLSTITSSAFLSLSLGTAWSTICFFQHYLPGHFIPTKRFYLQGFLAGLWVRLVGAQRSTDLGLYSARLAIQCAWDVLVQKGRVQNIRNGEVLYFGLSMGVLLALHEANPEALQSKLVRSALRRVGGPSLAEVAAEKEKEERKK</sequence>
<reference evidence="1 2" key="1">
    <citation type="submission" date="2016-07" db="EMBL/GenBank/DDBJ databases">
        <title>Pervasive Adenine N6-methylation of Active Genes in Fungi.</title>
        <authorList>
            <consortium name="DOE Joint Genome Institute"/>
            <person name="Mondo S.J."/>
            <person name="Dannebaum R.O."/>
            <person name="Kuo R.C."/>
            <person name="Labutti K."/>
            <person name="Haridas S."/>
            <person name="Kuo A."/>
            <person name="Salamov A."/>
            <person name="Ahrendt S.R."/>
            <person name="Lipzen A."/>
            <person name="Sullivan W."/>
            <person name="Andreopoulos W.B."/>
            <person name="Clum A."/>
            <person name="Lindquist E."/>
            <person name="Daum C."/>
            <person name="Ramamoorthy G.K."/>
            <person name="Gryganskyi A."/>
            <person name="Culley D."/>
            <person name="Magnuson J.K."/>
            <person name="James T.Y."/>
            <person name="O'Malley M.A."/>
            <person name="Stajich J.E."/>
            <person name="Spatafora J.W."/>
            <person name="Visel A."/>
            <person name="Grigoriev I.V."/>
        </authorList>
    </citation>
    <scope>NUCLEOTIDE SEQUENCE [LARGE SCALE GENOMIC DNA]</scope>
    <source>
        <strain evidence="1 2">62-1032</strain>
    </source>
</reference>